<feature type="region of interest" description="Disordered" evidence="1">
    <location>
        <begin position="285"/>
        <end position="420"/>
    </location>
</feature>
<name>A0A1B9I2A7_9TREE</name>
<dbReference type="GeneID" id="30172560"/>
<reference evidence="2" key="3">
    <citation type="submission" date="2016-07" db="EMBL/GenBank/DDBJ databases">
        <title>Evolution of pathogenesis and genome organization in the Tremellales.</title>
        <authorList>
            <person name="Cuomo C."/>
            <person name="Litvintseva A."/>
            <person name="Heitman J."/>
            <person name="Chen Y."/>
            <person name="Sun S."/>
            <person name="Springer D."/>
            <person name="Dromer F."/>
            <person name="Young S."/>
            <person name="Zeng Q."/>
            <person name="Chapman S."/>
            <person name="Gujja S."/>
            <person name="Saif S."/>
            <person name="Birren B."/>
        </authorList>
    </citation>
    <scope>NUCLEOTIDE SEQUENCE</scope>
    <source>
        <strain evidence="2">CBS 10737</strain>
    </source>
</reference>
<evidence type="ECO:0000256" key="1">
    <source>
        <dbReference type="SAM" id="MobiDB-lite"/>
    </source>
</evidence>
<dbReference type="AlphaFoldDB" id="A0A1B9I2A7"/>
<dbReference type="RefSeq" id="XP_019010888.1">
    <property type="nucleotide sequence ID" value="XM_019155930.1"/>
</dbReference>
<evidence type="ECO:0008006" key="5">
    <source>
        <dbReference type="Google" id="ProtNLM"/>
    </source>
</evidence>
<evidence type="ECO:0000313" key="4">
    <source>
        <dbReference type="Proteomes" id="UP000094020"/>
    </source>
</evidence>
<evidence type="ECO:0000313" key="3">
    <source>
        <dbReference type="EMBL" id="WWC70281.1"/>
    </source>
</evidence>
<feature type="compositionally biased region" description="Low complexity" evidence="1">
    <location>
        <begin position="26"/>
        <end position="37"/>
    </location>
</feature>
<proteinExistence type="predicted"/>
<dbReference type="EMBL" id="CP144523">
    <property type="protein sequence ID" value="WWC70281.1"/>
    <property type="molecule type" value="Genomic_DNA"/>
</dbReference>
<dbReference type="OrthoDB" id="3361363at2759"/>
<feature type="compositionally biased region" description="Polar residues" evidence="1">
    <location>
        <begin position="323"/>
        <end position="333"/>
    </location>
</feature>
<feature type="region of interest" description="Disordered" evidence="1">
    <location>
        <begin position="1"/>
        <end position="65"/>
    </location>
</feature>
<reference evidence="3" key="4">
    <citation type="submission" date="2024-02" db="EMBL/GenBank/DDBJ databases">
        <title>Comparative genomics of Cryptococcus and Kwoniella reveals pathogenesis evolution and contrasting modes of karyotype evolution via chromosome fusion or intercentromeric recombination.</title>
        <authorList>
            <person name="Coelho M.A."/>
            <person name="David-Palma M."/>
            <person name="Shea T."/>
            <person name="Bowers K."/>
            <person name="McGinley-Smith S."/>
            <person name="Mohammad A.W."/>
            <person name="Gnirke A."/>
            <person name="Yurkov A.M."/>
            <person name="Nowrousian M."/>
            <person name="Sun S."/>
            <person name="Cuomo C.A."/>
            <person name="Heitman J."/>
        </authorList>
    </citation>
    <scope>NUCLEOTIDE SEQUENCE</scope>
    <source>
        <strain evidence="3">CBS 10737</strain>
    </source>
</reference>
<feature type="region of interest" description="Disordered" evidence="1">
    <location>
        <begin position="88"/>
        <end position="136"/>
    </location>
</feature>
<reference evidence="3" key="2">
    <citation type="submission" date="2013-07" db="EMBL/GenBank/DDBJ databases">
        <authorList>
            <consortium name="The Broad Institute Genome Sequencing Platform"/>
            <person name="Cuomo C."/>
            <person name="Litvintseva A."/>
            <person name="Chen Y."/>
            <person name="Heitman J."/>
            <person name="Sun S."/>
            <person name="Springer D."/>
            <person name="Dromer F."/>
            <person name="Young S.K."/>
            <person name="Zeng Q."/>
            <person name="Gargeya S."/>
            <person name="Fitzgerald M."/>
            <person name="Abouelleil A."/>
            <person name="Alvarado L."/>
            <person name="Berlin A.M."/>
            <person name="Chapman S.B."/>
            <person name="Dewar J."/>
            <person name="Goldberg J."/>
            <person name="Griggs A."/>
            <person name="Gujja S."/>
            <person name="Hansen M."/>
            <person name="Howarth C."/>
            <person name="Imamovic A."/>
            <person name="Larimer J."/>
            <person name="McCowan C."/>
            <person name="Murphy C."/>
            <person name="Pearson M."/>
            <person name="Priest M."/>
            <person name="Roberts A."/>
            <person name="Saif S."/>
            <person name="Shea T."/>
            <person name="Sykes S."/>
            <person name="Wortman J."/>
            <person name="Nusbaum C."/>
            <person name="Birren B."/>
        </authorList>
    </citation>
    <scope>NUCLEOTIDE SEQUENCE</scope>
    <source>
        <strain evidence="3">CBS 10737</strain>
    </source>
</reference>
<dbReference type="Gene3D" id="3.30.428.10">
    <property type="entry name" value="HIT-like"/>
    <property type="match status" value="1"/>
</dbReference>
<protein>
    <recommendedName>
        <fullName evidence="5">HIT domain-containing protein</fullName>
    </recommendedName>
</protein>
<feature type="compositionally biased region" description="Basic and acidic residues" evidence="1">
    <location>
        <begin position="334"/>
        <end position="345"/>
    </location>
</feature>
<keyword evidence="4" id="KW-1185">Reference proteome</keyword>
<dbReference type="EMBL" id="KI894011">
    <property type="protein sequence ID" value="OCF49669.1"/>
    <property type="molecule type" value="Genomic_DNA"/>
</dbReference>
<gene>
    <name evidence="2" type="ORF">I206_04191</name>
    <name evidence="3" type="ORF">I206_104231</name>
</gene>
<dbReference type="SUPFAM" id="SSF54197">
    <property type="entry name" value="HIT-like"/>
    <property type="match status" value="1"/>
</dbReference>
<dbReference type="STRING" id="1296096.A0A1B9I2A7"/>
<dbReference type="InterPro" id="IPR036265">
    <property type="entry name" value="HIT-like_sf"/>
</dbReference>
<reference evidence="2" key="1">
    <citation type="submission" date="2013-07" db="EMBL/GenBank/DDBJ databases">
        <title>The Genome Sequence of Cryptococcus pinus CBS10737.</title>
        <authorList>
            <consortium name="The Broad Institute Genome Sequencing Platform"/>
            <person name="Cuomo C."/>
            <person name="Litvintseva A."/>
            <person name="Chen Y."/>
            <person name="Heitman J."/>
            <person name="Sun S."/>
            <person name="Springer D."/>
            <person name="Dromer F."/>
            <person name="Young S.K."/>
            <person name="Zeng Q."/>
            <person name="Gargeya S."/>
            <person name="Fitzgerald M."/>
            <person name="Abouelleil A."/>
            <person name="Alvarado L."/>
            <person name="Berlin A.M."/>
            <person name="Chapman S.B."/>
            <person name="Dewar J."/>
            <person name="Goldberg J."/>
            <person name="Griggs A."/>
            <person name="Gujja S."/>
            <person name="Hansen M."/>
            <person name="Howarth C."/>
            <person name="Imamovic A."/>
            <person name="Larimer J."/>
            <person name="McCowan C."/>
            <person name="Murphy C."/>
            <person name="Pearson M."/>
            <person name="Priest M."/>
            <person name="Roberts A."/>
            <person name="Saif S."/>
            <person name="Shea T."/>
            <person name="Sykes S."/>
            <person name="Wortman J."/>
            <person name="Nusbaum C."/>
            <person name="Birren B."/>
        </authorList>
    </citation>
    <scope>NUCLEOTIDE SEQUENCE [LARGE SCALE GENOMIC DNA]</scope>
    <source>
        <strain evidence="2">CBS 10737</strain>
    </source>
</reference>
<feature type="compositionally biased region" description="Polar residues" evidence="1">
    <location>
        <begin position="199"/>
        <end position="208"/>
    </location>
</feature>
<evidence type="ECO:0000313" key="2">
    <source>
        <dbReference type="EMBL" id="OCF49669.1"/>
    </source>
</evidence>
<feature type="compositionally biased region" description="Basic and acidic residues" evidence="1">
    <location>
        <begin position="402"/>
        <end position="420"/>
    </location>
</feature>
<feature type="compositionally biased region" description="Basic and acidic residues" evidence="1">
    <location>
        <begin position="295"/>
        <end position="306"/>
    </location>
</feature>
<dbReference type="Proteomes" id="UP000094020">
    <property type="component" value="Chromosome 5"/>
</dbReference>
<feature type="compositionally biased region" description="Low complexity" evidence="1">
    <location>
        <begin position="120"/>
        <end position="130"/>
    </location>
</feature>
<sequence>MSYESPVPTPSPHRTTFDTRLAYIQSQNSIPSGSRSSSYRDEPNPEHQNNLSSSSATQLRIPTRPPNIISHPGCVLCSLVSSTFDQLSSSSPLQSPNARSSLLPPSGGDSTSSYHHPFERSSSPSPIPRRLNTGGKDVVHQDSYITVYKAEGKEKLCSDGRHLIVVVNKHLESVYDFGPSDVPLLSHILEVTHRLLSRTPGQSNTSASEAERGKGKEKENDVRVGFVGSVKKDPQSPHPHLHAHAMVGPIDTSLPGATFWRRNVIFGSMNWWGIEDLRAEIREESSNNRVKSGYQHRDKAPIDRVPDAGSIAGLPNALDPSDYTDQSPPTSASKSDHASRTHSYSDRPNSALRNSTSPVETLGPRGKGKQVDRSGSGDADTFRGSEESEEDYVAVDLEDLPFGDKKANAPASRVERGGRI</sequence>
<organism evidence="2">
    <name type="scientific">Kwoniella pini CBS 10737</name>
    <dbReference type="NCBI Taxonomy" id="1296096"/>
    <lineage>
        <taxon>Eukaryota</taxon>
        <taxon>Fungi</taxon>
        <taxon>Dikarya</taxon>
        <taxon>Basidiomycota</taxon>
        <taxon>Agaricomycotina</taxon>
        <taxon>Tremellomycetes</taxon>
        <taxon>Tremellales</taxon>
        <taxon>Cryptococcaceae</taxon>
        <taxon>Kwoniella</taxon>
    </lineage>
</organism>
<feature type="compositionally biased region" description="Polar residues" evidence="1">
    <location>
        <begin position="46"/>
        <end position="60"/>
    </location>
</feature>
<feature type="region of interest" description="Disordered" evidence="1">
    <location>
        <begin position="197"/>
        <end position="221"/>
    </location>
</feature>
<feature type="compositionally biased region" description="Polar residues" evidence="1">
    <location>
        <begin position="346"/>
        <end position="359"/>
    </location>
</feature>
<feature type="compositionally biased region" description="Basic and acidic residues" evidence="1">
    <location>
        <begin position="209"/>
        <end position="221"/>
    </location>
</feature>
<accession>A0A1B9I2A7</accession>
<feature type="compositionally biased region" description="Acidic residues" evidence="1">
    <location>
        <begin position="387"/>
        <end position="401"/>
    </location>
</feature>
<dbReference type="KEGG" id="kpin:30172560"/>